<evidence type="ECO:0000313" key="2">
    <source>
        <dbReference type="Proteomes" id="UP000253083"/>
    </source>
</evidence>
<sequence length="47" mass="5137">MQINIEVNLLGIKAGLEQMPNRLFSTSFNGYPLSLSLLASLASKPMQ</sequence>
<reference evidence="1 2" key="1">
    <citation type="submission" date="2018-06" db="EMBL/GenBank/DDBJ databases">
        <title>Genomic Encyclopedia of Type Strains, Phase IV (KMG-IV): sequencing the most valuable type-strain genomes for metagenomic binning, comparative biology and taxonomic classification.</title>
        <authorList>
            <person name="Goeker M."/>
        </authorList>
    </citation>
    <scope>NUCLEOTIDE SEQUENCE [LARGE SCALE GENOMIC DNA]</scope>
    <source>
        <strain evidence="1 2">DSM 24032</strain>
    </source>
</reference>
<evidence type="ECO:0000313" key="1">
    <source>
        <dbReference type="EMBL" id="RBP49097.1"/>
    </source>
</evidence>
<proteinExistence type="predicted"/>
<organism evidence="1 2">
    <name type="scientific">Arenicella xantha</name>
    <dbReference type="NCBI Taxonomy" id="644221"/>
    <lineage>
        <taxon>Bacteria</taxon>
        <taxon>Pseudomonadati</taxon>
        <taxon>Pseudomonadota</taxon>
        <taxon>Gammaproteobacteria</taxon>
        <taxon>Arenicellales</taxon>
        <taxon>Arenicellaceae</taxon>
        <taxon>Arenicella</taxon>
    </lineage>
</organism>
<comment type="caution">
    <text evidence="1">The sequence shown here is derived from an EMBL/GenBank/DDBJ whole genome shotgun (WGS) entry which is preliminary data.</text>
</comment>
<accession>A0A395JGM4</accession>
<protein>
    <submittedName>
        <fullName evidence="1">Uncharacterized protein</fullName>
    </submittedName>
</protein>
<dbReference type="AlphaFoldDB" id="A0A395JGM4"/>
<name>A0A395JGM4_9GAMM</name>
<dbReference type="Proteomes" id="UP000253083">
    <property type="component" value="Unassembled WGS sequence"/>
</dbReference>
<keyword evidence="2" id="KW-1185">Reference proteome</keyword>
<dbReference type="EMBL" id="QNRT01000004">
    <property type="protein sequence ID" value="RBP49097.1"/>
    <property type="molecule type" value="Genomic_DNA"/>
</dbReference>
<dbReference type="InParanoid" id="A0A395JGM4"/>
<gene>
    <name evidence="1" type="ORF">DFR28_10423</name>
</gene>